<proteinExistence type="predicted"/>
<gene>
    <name evidence="2" type="ORF">EUGRSUZ_C02798</name>
</gene>
<dbReference type="Gene3D" id="2.40.40.10">
    <property type="entry name" value="RlpA-like domain"/>
    <property type="match status" value="1"/>
</dbReference>
<dbReference type="PANTHER" id="PTHR47480">
    <property type="entry name" value="EG45-LIKE DOMAIN CONTAINING PROTEIN"/>
    <property type="match status" value="1"/>
</dbReference>
<dbReference type="eggNOG" id="ENOG502S1IG">
    <property type="taxonomic scope" value="Eukaryota"/>
</dbReference>
<reference evidence="2" key="1">
    <citation type="submission" date="2013-07" db="EMBL/GenBank/DDBJ databases">
        <title>The genome of Eucalyptus grandis.</title>
        <authorList>
            <person name="Schmutz J."/>
            <person name="Hayes R."/>
            <person name="Myburg A."/>
            <person name="Tuskan G."/>
            <person name="Grattapaglia D."/>
            <person name="Rokhsar D.S."/>
        </authorList>
    </citation>
    <scope>NUCLEOTIDE SEQUENCE</scope>
    <source>
        <tissue evidence="2">Leaf extractions</tissue>
    </source>
</reference>
<dbReference type="AlphaFoldDB" id="A0A059CSK1"/>
<organism evidence="2">
    <name type="scientific">Eucalyptus grandis</name>
    <name type="common">Flooded gum</name>
    <dbReference type="NCBI Taxonomy" id="71139"/>
    <lineage>
        <taxon>Eukaryota</taxon>
        <taxon>Viridiplantae</taxon>
        <taxon>Streptophyta</taxon>
        <taxon>Embryophyta</taxon>
        <taxon>Tracheophyta</taxon>
        <taxon>Spermatophyta</taxon>
        <taxon>Magnoliopsida</taxon>
        <taxon>eudicotyledons</taxon>
        <taxon>Gunneridae</taxon>
        <taxon>Pentapetalae</taxon>
        <taxon>rosids</taxon>
        <taxon>malvids</taxon>
        <taxon>Myrtales</taxon>
        <taxon>Myrtaceae</taxon>
        <taxon>Myrtoideae</taxon>
        <taxon>Eucalypteae</taxon>
        <taxon>Eucalyptus</taxon>
    </lineage>
</organism>
<protein>
    <recommendedName>
        <fullName evidence="1">Expansin-like EG45 domain-containing protein</fullName>
    </recommendedName>
</protein>
<dbReference type="SUPFAM" id="SSF50685">
    <property type="entry name" value="Barwin-like endoglucanases"/>
    <property type="match status" value="1"/>
</dbReference>
<dbReference type="Gramene" id="KCW81418">
    <property type="protein sequence ID" value="KCW81418"/>
    <property type="gene ID" value="EUGRSUZ_C02798"/>
</dbReference>
<dbReference type="PANTHER" id="PTHR47480:SF6">
    <property type="entry name" value="EXPANSIN-LIKE EG45 DOMAIN-CONTAINING PROTEIN"/>
    <property type="match status" value="1"/>
</dbReference>
<dbReference type="PROSITE" id="PS50842">
    <property type="entry name" value="EXPANSIN_EG45"/>
    <property type="match status" value="1"/>
</dbReference>
<sequence length="131" mass="14181">WTQPTNGNSIHELNEQRNGSFVLGDVGTASSYYPPYTPTRCNGYGADQFPPGNLFMAMSEGLWDNGAACGRWYRLWCPSGSNRLCKDGTVDVSVVDYGPKSPCPSTILLSTNGFSAISESPSAKINAEYIQ</sequence>
<dbReference type="CDD" id="cd22269">
    <property type="entry name" value="DPBB_EG45-like"/>
    <property type="match status" value="1"/>
</dbReference>
<dbReference type="InterPro" id="IPR036908">
    <property type="entry name" value="RlpA-like_sf"/>
</dbReference>
<dbReference type="InParanoid" id="A0A059CSK1"/>
<name>A0A059CSK1_EUCGR</name>
<dbReference type="OMA" id="TPTKCNG"/>
<dbReference type="EMBL" id="KK198755">
    <property type="protein sequence ID" value="KCW81418.1"/>
    <property type="molecule type" value="Genomic_DNA"/>
</dbReference>
<feature type="domain" description="Expansin-like EG45" evidence="1">
    <location>
        <begin position="27"/>
        <end position="131"/>
    </location>
</feature>
<evidence type="ECO:0000313" key="2">
    <source>
        <dbReference type="EMBL" id="KCW81418.1"/>
    </source>
</evidence>
<accession>A0A059CSK1</accession>
<dbReference type="InterPro" id="IPR007112">
    <property type="entry name" value="Expansin/allergen_DPBB_dom"/>
</dbReference>
<evidence type="ECO:0000259" key="1">
    <source>
        <dbReference type="PROSITE" id="PS50842"/>
    </source>
</evidence>
<dbReference type="STRING" id="71139.A0A059CSK1"/>
<feature type="non-terminal residue" evidence="2">
    <location>
        <position position="1"/>
    </location>
</feature>